<evidence type="ECO:0000313" key="7">
    <source>
        <dbReference type="EMBL" id="CAH1787179.1"/>
    </source>
</evidence>
<evidence type="ECO:0000256" key="6">
    <source>
        <dbReference type="PROSITE-ProRule" id="PRU00302"/>
    </source>
</evidence>
<dbReference type="EMBL" id="CAIIXF020000006">
    <property type="protein sequence ID" value="CAH1787179.1"/>
    <property type="molecule type" value="Genomic_DNA"/>
</dbReference>
<dbReference type="SMART" id="SM00032">
    <property type="entry name" value="CCP"/>
    <property type="match status" value="1"/>
</dbReference>
<dbReference type="Proteomes" id="UP000749559">
    <property type="component" value="Unassembled WGS sequence"/>
</dbReference>
<evidence type="ECO:0000256" key="2">
    <source>
        <dbReference type="ARBA" id="ARBA00022729"/>
    </source>
</evidence>
<dbReference type="PANTHER" id="PTHR46393:SF7">
    <property type="entry name" value="COMPLEMENT C2"/>
    <property type="match status" value="1"/>
</dbReference>
<comment type="caution">
    <text evidence="6">Lacks conserved residue(s) required for the propagation of feature annotation.</text>
</comment>
<dbReference type="PANTHER" id="PTHR46393">
    <property type="entry name" value="SUSHI DOMAIN-CONTAINING PROTEIN"/>
    <property type="match status" value="1"/>
</dbReference>
<gene>
    <name evidence="7" type="ORF">OFUS_LOCUS12936</name>
</gene>
<sequence>GGSRSRTCQYNGEWTGTETVCEKSDRVKQCDDIKVDNGKTEGNGRRRGDLRVYSCKNGYTLSGSEERTCLSNGEWSGTEPECTPDIGGVAAQKVCSPFECPDGWSLVPDSTETTTRCVSGEQVTCISMVTTTMNHL</sequence>
<evidence type="ECO:0000256" key="1">
    <source>
        <dbReference type="ARBA" id="ARBA00022659"/>
    </source>
</evidence>
<dbReference type="Pfam" id="PF00084">
    <property type="entry name" value="Sushi"/>
    <property type="match status" value="1"/>
</dbReference>
<accession>A0A8J1XVG4</accession>
<evidence type="ECO:0000256" key="5">
    <source>
        <dbReference type="ARBA" id="ARBA00023180"/>
    </source>
</evidence>
<proteinExistence type="predicted"/>
<organism evidence="7 8">
    <name type="scientific">Owenia fusiformis</name>
    <name type="common">Polychaete worm</name>
    <dbReference type="NCBI Taxonomy" id="6347"/>
    <lineage>
        <taxon>Eukaryota</taxon>
        <taxon>Metazoa</taxon>
        <taxon>Spiralia</taxon>
        <taxon>Lophotrochozoa</taxon>
        <taxon>Annelida</taxon>
        <taxon>Polychaeta</taxon>
        <taxon>Sedentaria</taxon>
        <taxon>Canalipalpata</taxon>
        <taxon>Sabellida</taxon>
        <taxon>Oweniida</taxon>
        <taxon>Oweniidae</taxon>
        <taxon>Owenia</taxon>
    </lineage>
</organism>
<dbReference type="OrthoDB" id="6079910at2759"/>
<dbReference type="CDD" id="cd00033">
    <property type="entry name" value="CCP"/>
    <property type="match status" value="1"/>
</dbReference>
<reference evidence="7" key="1">
    <citation type="submission" date="2022-03" db="EMBL/GenBank/DDBJ databases">
        <authorList>
            <person name="Martin C."/>
        </authorList>
    </citation>
    <scope>NUCLEOTIDE SEQUENCE</scope>
</reference>
<feature type="non-terminal residue" evidence="7">
    <location>
        <position position="136"/>
    </location>
</feature>
<dbReference type="InterPro" id="IPR000436">
    <property type="entry name" value="Sushi_SCR_CCP_dom"/>
</dbReference>
<dbReference type="PROSITE" id="PS50923">
    <property type="entry name" value="SUSHI"/>
    <property type="match status" value="1"/>
</dbReference>
<evidence type="ECO:0000256" key="4">
    <source>
        <dbReference type="ARBA" id="ARBA00023157"/>
    </source>
</evidence>
<keyword evidence="1 6" id="KW-0768">Sushi</keyword>
<keyword evidence="4 6" id="KW-1015">Disulfide bond</keyword>
<name>A0A8J1XVG4_OWEFU</name>
<comment type="caution">
    <text evidence="7">The sequence shown here is derived from an EMBL/GenBank/DDBJ whole genome shotgun (WGS) entry which is preliminary data.</text>
</comment>
<keyword evidence="8" id="KW-1185">Reference proteome</keyword>
<keyword evidence="3" id="KW-0677">Repeat</keyword>
<evidence type="ECO:0000313" key="8">
    <source>
        <dbReference type="Proteomes" id="UP000749559"/>
    </source>
</evidence>
<dbReference type="Gene3D" id="2.10.70.10">
    <property type="entry name" value="Complement Module, domain 1"/>
    <property type="match status" value="1"/>
</dbReference>
<keyword evidence="5" id="KW-0325">Glycoprotein</keyword>
<dbReference type="AlphaFoldDB" id="A0A8J1XVG4"/>
<keyword evidence="2" id="KW-0732">Signal</keyword>
<dbReference type="InterPro" id="IPR035976">
    <property type="entry name" value="Sushi/SCR/CCP_sf"/>
</dbReference>
<dbReference type="SUPFAM" id="SSF57535">
    <property type="entry name" value="Complement control module/SCR domain"/>
    <property type="match status" value="1"/>
</dbReference>
<feature type="disulfide bond" evidence="6">
    <location>
        <begin position="55"/>
        <end position="82"/>
    </location>
</feature>
<evidence type="ECO:0000256" key="3">
    <source>
        <dbReference type="ARBA" id="ARBA00022737"/>
    </source>
</evidence>
<protein>
    <submittedName>
        <fullName evidence="7">Uncharacterized protein</fullName>
    </submittedName>
</protein>